<evidence type="ECO:0000256" key="4">
    <source>
        <dbReference type="ARBA" id="ARBA00022692"/>
    </source>
</evidence>
<evidence type="ECO:0000256" key="8">
    <source>
        <dbReference type="ARBA" id="ARBA00023136"/>
    </source>
</evidence>
<evidence type="ECO:0000256" key="9">
    <source>
        <dbReference type="ARBA" id="ARBA00023201"/>
    </source>
</evidence>
<comment type="similarity">
    <text evidence="11">Belongs to the amiloride-sensitive sodium channel (TC 1.A.6) family.</text>
</comment>
<dbReference type="GO" id="GO:0005886">
    <property type="term" value="C:plasma membrane"/>
    <property type="evidence" value="ECO:0007669"/>
    <property type="project" value="TreeGrafter"/>
</dbReference>
<protein>
    <submittedName>
        <fullName evidence="14">Amiloride-sensitive sodium channel subunit beta</fullName>
    </submittedName>
</protein>
<evidence type="ECO:0000256" key="3">
    <source>
        <dbReference type="ARBA" id="ARBA00022461"/>
    </source>
</evidence>
<keyword evidence="13" id="KW-1185">Reference proteome</keyword>
<dbReference type="PANTHER" id="PTHR11690">
    <property type="entry name" value="AMILORIDE-SENSITIVE SODIUM CHANNEL-RELATED"/>
    <property type="match status" value="1"/>
</dbReference>
<dbReference type="Pfam" id="PF00858">
    <property type="entry name" value="ASC"/>
    <property type="match status" value="2"/>
</dbReference>
<proteinExistence type="inferred from homology"/>
<evidence type="ECO:0000256" key="11">
    <source>
        <dbReference type="RuleBase" id="RU000679"/>
    </source>
</evidence>
<feature type="region of interest" description="Disordered" evidence="12">
    <location>
        <begin position="60"/>
        <end position="133"/>
    </location>
</feature>
<dbReference type="GO" id="GO:0015280">
    <property type="term" value="F:ligand-gated sodium channel activity"/>
    <property type="evidence" value="ECO:0007669"/>
    <property type="project" value="TreeGrafter"/>
</dbReference>
<keyword evidence="7 11" id="KW-0406">Ion transport</keyword>
<evidence type="ECO:0000313" key="13">
    <source>
        <dbReference type="Proteomes" id="UP000085678"/>
    </source>
</evidence>
<organism evidence="13 14">
    <name type="scientific">Lingula anatina</name>
    <name type="common">Brachiopod</name>
    <name type="synonym">Lingula unguis</name>
    <dbReference type="NCBI Taxonomy" id="7574"/>
    <lineage>
        <taxon>Eukaryota</taxon>
        <taxon>Metazoa</taxon>
        <taxon>Spiralia</taxon>
        <taxon>Lophotrochozoa</taxon>
        <taxon>Brachiopoda</taxon>
        <taxon>Linguliformea</taxon>
        <taxon>Lingulata</taxon>
        <taxon>Lingulida</taxon>
        <taxon>Linguloidea</taxon>
        <taxon>Lingulidae</taxon>
        <taxon>Lingula</taxon>
    </lineage>
</organism>
<keyword evidence="6" id="KW-0915">Sodium</keyword>
<dbReference type="InterPro" id="IPR001873">
    <property type="entry name" value="ENaC"/>
</dbReference>
<sequence>MEYGKEVTFPAVTICNLNPIRVSKVIDALNDEIYASRMDPLFSSKWPIRLMPAAVNELHTQKRPPAAAPPKSADSSLGPKPSVAPNSPSGNGPSPLGNADGMSNQGPGPGATGSPSGSQQVRDKRGANSSSNSNFTDIESFWQHKIESAQFYDGQAPKVKTTEIFQQIYANMSDDLKTFLGHKMDEMLYECSFNGKECSPRNFTRFFNYKYGSCYTFNSGLPKHPLQTSFRPGPLSGLSLAVDIQQDEYVGGLTHEAGLRVLIHSQSVVPFPEDEGFTVSPGFATSAGMRLVNITRLEHPYKSNCTRGLRTRYSTTDKMHHRYSRDQMTTIYAERGTDMASMDSSYVQKNLLRLDVFFQQLNYENVEEIEAQGASYLVSSIGGLAGFYIGVSVCTVCEFVQLICTLVAVPSAEPRHLSHRADYQTRTQASRDHPHLCHC</sequence>
<dbReference type="RefSeq" id="XP_013421868.1">
    <property type="nucleotide sequence ID" value="XM_013566414.1"/>
</dbReference>
<keyword evidence="5" id="KW-1133">Transmembrane helix</keyword>
<keyword evidence="3 11" id="KW-0894">Sodium channel</keyword>
<evidence type="ECO:0000313" key="14">
    <source>
        <dbReference type="RefSeq" id="XP_013421868.1"/>
    </source>
</evidence>
<dbReference type="InParanoid" id="A0A1S3KGV3"/>
<comment type="subcellular location">
    <subcellularLocation>
        <location evidence="1">Membrane</location>
        <topology evidence="1">Multi-pass membrane protein</topology>
    </subcellularLocation>
</comment>
<evidence type="ECO:0000256" key="6">
    <source>
        <dbReference type="ARBA" id="ARBA00023053"/>
    </source>
</evidence>
<gene>
    <name evidence="14" type="primary">LOC106181885</name>
</gene>
<dbReference type="OrthoDB" id="6021021at2759"/>
<dbReference type="KEGG" id="lak:106181885"/>
<evidence type="ECO:0000256" key="10">
    <source>
        <dbReference type="ARBA" id="ARBA00023303"/>
    </source>
</evidence>
<dbReference type="PANTHER" id="PTHR11690:SF248">
    <property type="entry name" value="PICKPOCKET 17, ISOFORM A"/>
    <property type="match status" value="1"/>
</dbReference>
<dbReference type="AlphaFoldDB" id="A0A1S3KGV3"/>
<keyword evidence="4 11" id="KW-0812">Transmembrane</keyword>
<evidence type="ECO:0000256" key="2">
    <source>
        <dbReference type="ARBA" id="ARBA00022448"/>
    </source>
</evidence>
<feature type="compositionally biased region" description="Low complexity" evidence="12">
    <location>
        <begin position="85"/>
        <end position="98"/>
    </location>
</feature>
<evidence type="ECO:0000256" key="1">
    <source>
        <dbReference type="ARBA" id="ARBA00004141"/>
    </source>
</evidence>
<evidence type="ECO:0000256" key="7">
    <source>
        <dbReference type="ARBA" id="ARBA00023065"/>
    </source>
</evidence>
<keyword evidence="9 11" id="KW-0739">Sodium transport</keyword>
<reference evidence="14" key="1">
    <citation type="submission" date="2025-08" db="UniProtKB">
        <authorList>
            <consortium name="RefSeq"/>
        </authorList>
    </citation>
    <scope>IDENTIFICATION</scope>
    <source>
        <tissue evidence="14">Gonads</tissue>
    </source>
</reference>
<keyword evidence="10 11" id="KW-0407">Ion channel</keyword>
<keyword evidence="8" id="KW-0472">Membrane</keyword>
<evidence type="ECO:0000256" key="12">
    <source>
        <dbReference type="SAM" id="MobiDB-lite"/>
    </source>
</evidence>
<accession>A0A1S3KGV3</accession>
<name>A0A1S3KGV3_LINAN</name>
<dbReference type="Gene3D" id="2.60.470.10">
    <property type="entry name" value="Acid-sensing ion channels like domains"/>
    <property type="match status" value="1"/>
</dbReference>
<keyword evidence="2 11" id="KW-0813">Transport</keyword>
<dbReference type="PRINTS" id="PR01078">
    <property type="entry name" value="AMINACHANNEL"/>
</dbReference>
<evidence type="ECO:0000256" key="5">
    <source>
        <dbReference type="ARBA" id="ARBA00022989"/>
    </source>
</evidence>
<dbReference type="Proteomes" id="UP000085678">
    <property type="component" value="Unplaced"/>
</dbReference>
<dbReference type="GeneID" id="106181885"/>